<feature type="domain" description="CENP-V/GFA" evidence="4">
    <location>
        <begin position="4"/>
        <end position="127"/>
    </location>
</feature>
<dbReference type="PANTHER" id="PTHR28620:SF1">
    <property type="entry name" value="CENP-V_GFA DOMAIN-CONTAINING PROTEIN"/>
    <property type="match status" value="1"/>
</dbReference>
<evidence type="ECO:0000259" key="4">
    <source>
        <dbReference type="PROSITE" id="PS51891"/>
    </source>
</evidence>
<evidence type="ECO:0000256" key="3">
    <source>
        <dbReference type="ARBA" id="ARBA00022833"/>
    </source>
</evidence>
<dbReference type="SUPFAM" id="SSF51316">
    <property type="entry name" value="Mss4-like"/>
    <property type="match status" value="1"/>
</dbReference>
<dbReference type="InterPro" id="IPR052355">
    <property type="entry name" value="CENP-V-like"/>
</dbReference>
<dbReference type="Proteomes" id="UP000075391">
    <property type="component" value="Unassembled WGS sequence"/>
</dbReference>
<comment type="caution">
    <text evidence="5">The sequence shown here is derived from an EMBL/GenBank/DDBJ whole genome shotgun (WGS) entry which is preliminary data.</text>
</comment>
<dbReference type="Gene3D" id="2.170.150.70">
    <property type="match status" value="1"/>
</dbReference>
<dbReference type="PANTHER" id="PTHR28620">
    <property type="entry name" value="CENTROMERE PROTEIN V"/>
    <property type="match status" value="1"/>
</dbReference>
<reference evidence="5 6" key="1">
    <citation type="submission" date="2016-03" db="EMBL/GenBank/DDBJ databases">
        <authorList>
            <person name="Ploux O."/>
        </authorList>
    </citation>
    <scope>NUCLEOTIDE SEQUENCE [LARGE SCALE GENOMIC DNA]</scope>
    <source>
        <strain evidence="5 6">BER2</strain>
    </source>
</reference>
<evidence type="ECO:0000256" key="2">
    <source>
        <dbReference type="ARBA" id="ARBA00022723"/>
    </source>
</evidence>
<dbReference type="OrthoDB" id="327703at2"/>
<protein>
    <recommendedName>
        <fullName evidence="4">CENP-V/GFA domain-containing protein</fullName>
    </recommendedName>
</protein>
<evidence type="ECO:0000256" key="1">
    <source>
        <dbReference type="ARBA" id="ARBA00005495"/>
    </source>
</evidence>
<evidence type="ECO:0000313" key="6">
    <source>
        <dbReference type="Proteomes" id="UP000075391"/>
    </source>
</evidence>
<dbReference type="Pfam" id="PF04828">
    <property type="entry name" value="GFA"/>
    <property type="match status" value="1"/>
</dbReference>
<dbReference type="InterPro" id="IPR006913">
    <property type="entry name" value="CENP-V/GFA"/>
</dbReference>
<dbReference type="EMBL" id="LUKF01000019">
    <property type="protein sequence ID" value="KYG60576.1"/>
    <property type="molecule type" value="Genomic_DNA"/>
</dbReference>
<dbReference type="RefSeq" id="WP_063244855.1">
    <property type="nucleotide sequence ID" value="NZ_LUKF01000019.1"/>
</dbReference>
<dbReference type="InterPro" id="IPR011057">
    <property type="entry name" value="Mss4-like_sf"/>
</dbReference>
<dbReference type="GO" id="GO:0046872">
    <property type="term" value="F:metal ion binding"/>
    <property type="evidence" value="ECO:0007669"/>
    <property type="project" value="UniProtKB-KW"/>
</dbReference>
<keyword evidence="2" id="KW-0479">Metal-binding</keyword>
<dbReference type="AlphaFoldDB" id="A0A150WC79"/>
<organism evidence="5 6">
    <name type="scientific">Bdellovibrio bacteriovorus</name>
    <dbReference type="NCBI Taxonomy" id="959"/>
    <lineage>
        <taxon>Bacteria</taxon>
        <taxon>Pseudomonadati</taxon>
        <taxon>Bdellovibrionota</taxon>
        <taxon>Bdellovibrionia</taxon>
        <taxon>Bdellovibrionales</taxon>
        <taxon>Pseudobdellovibrionaceae</taxon>
        <taxon>Bdellovibrio</taxon>
    </lineage>
</organism>
<gene>
    <name evidence="5" type="ORF">AZI85_11240</name>
</gene>
<comment type="similarity">
    <text evidence="1">Belongs to the Gfa family.</text>
</comment>
<dbReference type="GO" id="GO:0016846">
    <property type="term" value="F:carbon-sulfur lyase activity"/>
    <property type="evidence" value="ECO:0007669"/>
    <property type="project" value="InterPro"/>
</dbReference>
<proteinExistence type="inferred from homology"/>
<evidence type="ECO:0000313" key="5">
    <source>
        <dbReference type="EMBL" id="KYG60576.1"/>
    </source>
</evidence>
<dbReference type="PROSITE" id="PS51891">
    <property type="entry name" value="CENP_V_GFA"/>
    <property type="match status" value="1"/>
</dbReference>
<accession>A0A150WC79</accession>
<sequence length="138" mass="15241">MNMLQGSCHCKNIQLEAGMTASPETIQPRACDCDFCVKHHAAYVSDPQGSLKIKFRNEALVGFYKQGSETAEFLFCKNCGILTAVIHKASTGIYGAVNSRVLEANFADELSVSPKKLSKDVKTQRWQEVWFPNVLVGP</sequence>
<keyword evidence="3" id="KW-0862">Zinc</keyword>
<name>A0A150WC79_BDEBC</name>